<evidence type="ECO:0000313" key="5">
    <source>
        <dbReference type="EMBL" id="MBB5728717.1"/>
    </source>
</evidence>
<organism evidence="5 6">
    <name type="scientific">Sphingomonas prati</name>
    <dbReference type="NCBI Taxonomy" id="1843237"/>
    <lineage>
        <taxon>Bacteria</taxon>
        <taxon>Pseudomonadati</taxon>
        <taxon>Pseudomonadota</taxon>
        <taxon>Alphaproteobacteria</taxon>
        <taxon>Sphingomonadales</taxon>
        <taxon>Sphingomonadaceae</taxon>
        <taxon>Sphingomonas</taxon>
    </lineage>
</organism>
<dbReference type="EMBL" id="JACIJR010000002">
    <property type="protein sequence ID" value="MBB5728717.1"/>
    <property type="molecule type" value="Genomic_DNA"/>
</dbReference>
<dbReference type="PANTHER" id="PTHR30146">
    <property type="entry name" value="LACI-RELATED TRANSCRIPTIONAL REPRESSOR"/>
    <property type="match status" value="1"/>
</dbReference>
<dbReference type="SUPFAM" id="SSF47413">
    <property type="entry name" value="lambda repressor-like DNA-binding domains"/>
    <property type="match status" value="1"/>
</dbReference>
<dbReference type="Pfam" id="PF00356">
    <property type="entry name" value="LacI"/>
    <property type="match status" value="1"/>
</dbReference>
<dbReference type="GO" id="GO:0003700">
    <property type="term" value="F:DNA-binding transcription factor activity"/>
    <property type="evidence" value="ECO:0007669"/>
    <property type="project" value="TreeGrafter"/>
</dbReference>
<dbReference type="InterPro" id="IPR046335">
    <property type="entry name" value="LacI/GalR-like_sensor"/>
</dbReference>
<evidence type="ECO:0000259" key="4">
    <source>
        <dbReference type="PROSITE" id="PS50932"/>
    </source>
</evidence>
<dbReference type="SMART" id="SM00354">
    <property type="entry name" value="HTH_LACI"/>
    <property type="match status" value="1"/>
</dbReference>
<dbReference type="CDD" id="cd01392">
    <property type="entry name" value="HTH_LacI"/>
    <property type="match status" value="1"/>
</dbReference>
<dbReference type="Pfam" id="PF13377">
    <property type="entry name" value="Peripla_BP_3"/>
    <property type="match status" value="1"/>
</dbReference>
<dbReference type="InterPro" id="IPR028082">
    <property type="entry name" value="Peripla_BP_I"/>
</dbReference>
<protein>
    <submittedName>
        <fullName evidence="5">DNA-binding LacI/PurR family transcriptional regulator</fullName>
    </submittedName>
</protein>
<dbReference type="Proteomes" id="UP000546701">
    <property type="component" value="Unassembled WGS sequence"/>
</dbReference>
<dbReference type="PANTHER" id="PTHR30146:SF155">
    <property type="entry name" value="ALANINE RACEMASE"/>
    <property type="match status" value="1"/>
</dbReference>
<dbReference type="InterPro" id="IPR010982">
    <property type="entry name" value="Lambda_DNA-bd_dom_sf"/>
</dbReference>
<dbReference type="Gene3D" id="3.40.50.2300">
    <property type="match status" value="2"/>
</dbReference>
<gene>
    <name evidence="5" type="ORF">FHS99_001187</name>
</gene>
<reference evidence="5 6" key="1">
    <citation type="submission" date="2020-08" db="EMBL/GenBank/DDBJ databases">
        <title>Genomic Encyclopedia of Type Strains, Phase IV (KMG-IV): sequencing the most valuable type-strain genomes for metagenomic binning, comparative biology and taxonomic classification.</title>
        <authorList>
            <person name="Goeker M."/>
        </authorList>
    </citation>
    <scope>NUCLEOTIDE SEQUENCE [LARGE SCALE GENOMIC DNA]</scope>
    <source>
        <strain evidence="5 6">DSM 103336</strain>
    </source>
</reference>
<evidence type="ECO:0000313" key="6">
    <source>
        <dbReference type="Proteomes" id="UP000546701"/>
    </source>
</evidence>
<comment type="caution">
    <text evidence="5">The sequence shown here is derived from an EMBL/GenBank/DDBJ whole genome shotgun (WGS) entry which is preliminary data.</text>
</comment>
<dbReference type="GO" id="GO:0000976">
    <property type="term" value="F:transcription cis-regulatory region binding"/>
    <property type="evidence" value="ECO:0007669"/>
    <property type="project" value="TreeGrafter"/>
</dbReference>
<dbReference type="InterPro" id="IPR000843">
    <property type="entry name" value="HTH_LacI"/>
</dbReference>
<keyword evidence="2 5" id="KW-0238">DNA-binding</keyword>
<keyword evidence="3" id="KW-0804">Transcription</keyword>
<name>A0A7W9F0S8_9SPHN</name>
<evidence type="ECO:0000256" key="1">
    <source>
        <dbReference type="ARBA" id="ARBA00023015"/>
    </source>
</evidence>
<dbReference type="RefSeq" id="WP_184075098.1">
    <property type="nucleotide sequence ID" value="NZ_JACIJR010000002.1"/>
</dbReference>
<sequence length="361" mass="37556">MAATKLSRSVDGDRPTGADFIDIRALAAHLNLSIGTVSRALNGQADVSAATRARVTEAAQALGYSPNQAGRSLRRKRTSTVAFILPLAPDSIMFGDPFFLAVLAGVQTVIEAAGLELVVLLARAEQDALAVLQRHLSRGIADAWILAATGRDDARIALLASRGAPFVTLGRSGVVADYPSIDLDFEGMVDVAMAQFLAAGHERIAIITSGPNVNFSHIVTARYEAALRNAGLAVDPDLIHVGRVNVAQCAAATTAFLALERRPTAIFVMSEAGPVGVYASLRAVGLAPGRDMAVIGQRMTPACAALDPALACFEVALGDLGEALGRTLLSIMKGAENADQAEPRLWPMTWVPGGSVGSPGS</sequence>
<accession>A0A7W9F0S8</accession>
<dbReference type="Gene3D" id="1.10.260.40">
    <property type="entry name" value="lambda repressor-like DNA-binding domains"/>
    <property type="match status" value="1"/>
</dbReference>
<proteinExistence type="predicted"/>
<keyword evidence="6" id="KW-1185">Reference proteome</keyword>
<dbReference type="PROSITE" id="PS50932">
    <property type="entry name" value="HTH_LACI_2"/>
    <property type="match status" value="1"/>
</dbReference>
<dbReference type="AlphaFoldDB" id="A0A7W9F0S8"/>
<evidence type="ECO:0000256" key="2">
    <source>
        <dbReference type="ARBA" id="ARBA00023125"/>
    </source>
</evidence>
<keyword evidence="1" id="KW-0805">Transcription regulation</keyword>
<dbReference type="SUPFAM" id="SSF53822">
    <property type="entry name" value="Periplasmic binding protein-like I"/>
    <property type="match status" value="1"/>
</dbReference>
<evidence type="ECO:0000256" key="3">
    <source>
        <dbReference type="ARBA" id="ARBA00023163"/>
    </source>
</evidence>
<feature type="domain" description="HTH lacI-type" evidence="4">
    <location>
        <begin position="23"/>
        <end position="75"/>
    </location>
</feature>